<dbReference type="EMBL" id="JACHDZ010000001">
    <property type="protein sequence ID" value="MBB5343157.1"/>
    <property type="molecule type" value="Genomic_DNA"/>
</dbReference>
<dbReference type="Proteomes" id="UP000569092">
    <property type="component" value="Unassembled WGS sequence"/>
</dbReference>
<comment type="caution">
    <text evidence="1">The sequence shown here is derived from an EMBL/GenBank/DDBJ whole genome shotgun (WGS) entry which is preliminary data.</text>
</comment>
<organism evidence="1 2">
    <name type="scientific">Tunturiibacter lichenicola</name>
    <dbReference type="NCBI Taxonomy" id="2051959"/>
    <lineage>
        <taxon>Bacteria</taxon>
        <taxon>Pseudomonadati</taxon>
        <taxon>Acidobacteriota</taxon>
        <taxon>Terriglobia</taxon>
        <taxon>Terriglobales</taxon>
        <taxon>Acidobacteriaceae</taxon>
        <taxon>Tunturiibacter</taxon>
    </lineage>
</organism>
<dbReference type="AlphaFoldDB" id="A0A7W8N291"/>
<gene>
    <name evidence="1" type="ORF">HDF10_001107</name>
</gene>
<evidence type="ECO:0000313" key="2">
    <source>
        <dbReference type="Proteomes" id="UP000569092"/>
    </source>
</evidence>
<sequence>MSKKSPCSLLRVIQFIANLGNSEALALALHLSDETSEQYYPKLVCSEIELGSNTFRFEIAQREDKSK</sequence>
<accession>A0A7W8N291</accession>
<protein>
    <submittedName>
        <fullName evidence="1">Uncharacterized protein</fullName>
    </submittedName>
</protein>
<evidence type="ECO:0000313" key="1">
    <source>
        <dbReference type="EMBL" id="MBB5343157.1"/>
    </source>
</evidence>
<name>A0A7W8N291_9BACT</name>
<proteinExistence type="predicted"/>
<reference evidence="1 2" key="1">
    <citation type="submission" date="2020-08" db="EMBL/GenBank/DDBJ databases">
        <title>Genomic Encyclopedia of Type Strains, Phase IV (KMG-V): Genome sequencing to study the core and pangenomes of soil and plant-associated prokaryotes.</title>
        <authorList>
            <person name="Whitman W."/>
        </authorList>
    </citation>
    <scope>NUCLEOTIDE SEQUENCE [LARGE SCALE GENOMIC DNA]</scope>
    <source>
        <strain evidence="1 2">M8US30</strain>
    </source>
</reference>